<evidence type="ECO:0000256" key="2">
    <source>
        <dbReference type="ARBA" id="ARBA00001947"/>
    </source>
</evidence>
<dbReference type="GO" id="GO:0046872">
    <property type="term" value="F:metal ion binding"/>
    <property type="evidence" value="ECO:0007669"/>
    <property type="project" value="UniProtKB-KW"/>
</dbReference>
<feature type="non-terminal residue" evidence="9">
    <location>
        <position position="1"/>
    </location>
</feature>
<comment type="catalytic activity">
    <reaction evidence="7">
        <text>a 5'-end NAD(+)-phospho-ribonucleoside in mRNA + H2O = a 5'-end phospho-adenosine-phospho-ribonucleoside in mRNA + beta-nicotinamide D-ribonucleotide + 2 H(+)</text>
        <dbReference type="Rhea" id="RHEA:60876"/>
        <dbReference type="Rhea" id="RHEA-COMP:15698"/>
        <dbReference type="Rhea" id="RHEA-COMP:15719"/>
        <dbReference type="ChEBI" id="CHEBI:14649"/>
        <dbReference type="ChEBI" id="CHEBI:15377"/>
        <dbReference type="ChEBI" id="CHEBI:15378"/>
        <dbReference type="ChEBI" id="CHEBI:144029"/>
        <dbReference type="ChEBI" id="CHEBI:144051"/>
    </reaction>
    <physiologicalReaction direction="left-to-right" evidence="7">
        <dbReference type="Rhea" id="RHEA:60877"/>
    </physiologicalReaction>
</comment>
<comment type="similarity">
    <text evidence="3">Belongs to the Nudix hydrolase family. NudC subfamily.</text>
</comment>
<dbReference type="GO" id="GO:0005829">
    <property type="term" value="C:cytosol"/>
    <property type="evidence" value="ECO:0007669"/>
    <property type="project" value="TreeGrafter"/>
</dbReference>
<feature type="non-terminal residue" evidence="9">
    <location>
        <position position="126"/>
    </location>
</feature>
<dbReference type="SUPFAM" id="SSF55811">
    <property type="entry name" value="Nudix"/>
    <property type="match status" value="1"/>
</dbReference>
<evidence type="ECO:0000259" key="8">
    <source>
        <dbReference type="PROSITE" id="PS51462"/>
    </source>
</evidence>
<dbReference type="GO" id="GO:0019677">
    <property type="term" value="P:NAD+ catabolic process"/>
    <property type="evidence" value="ECO:0007669"/>
    <property type="project" value="TreeGrafter"/>
</dbReference>
<comment type="caution">
    <text evidence="9">The sequence shown here is derived from an EMBL/GenBank/DDBJ whole genome shotgun (WGS) entry which is preliminary data.</text>
</comment>
<dbReference type="InterPro" id="IPR015797">
    <property type="entry name" value="NUDIX_hydrolase-like_dom_sf"/>
</dbReference>
<keyword evidence="4" id="KW-0479">Metal-binding</keyword>
<dbReference type="GO" id="GO:0035529">
    <property type="term" value="F:NADH pyrophosphatase activity"/>
    <property type="evidence" value="ECO:0007669"/>
    <property type="project" value="TreeGrafter"/>
</dbReference>
<dbReference type="PANTHER" id="PTHR42904:SF6">
    <property type="entry name" value="NAD-CAPPED RNA HYDROLASE NUDT12"/>
    <property type="match status" value="1"/>
</dbReference>
<name>A0A2N6VIX3_9MICO</name>
<comment type="cofactor">
    <cofactor evidence="1">
        <name>Mg(2+)</name>
        <dbReference type="ChEBI" id="CHEBI:18420"/>
    </cofactor>
</comment>
<evidence type="ECO:0000256" key="3">
    <source>
        <dbReference type="ARBA" id="ARBA00009595"/>
    </source>
</evidence>
<keyword evidence="5" id="KW-0378">Hydrolase</keyword>
<dbReference type="Proteomes" id="UP000235598">
    <property type="component" value="Unassembled WGS sequence"/>
</dbReference>
<accession>A0A2N6VIX3</accession>
<dbReference type="InterPro" id="IPR050241">
    <property type="entry name" value="NAD-cap_RNA_hydrolase_NudC"/>
</dbReference>
<dbReference type="Pfam" id="PF00293">
    <property type="entry name" value="NUDIX"/>
    <property type="match status" value="1"/>
</dbReference>
<organism evidence="9 10">
    <name type="scientific">Brevibacterium paucivorans</name>
    <dbReference type="NCBI Taxonomy" id="170994"/>
    <lineage>
        <taxon>Bacteria</taxon>
        <taxon>Bacillati</taxon>
        <taxon>Actinomycetota</taxon>
        <taxon>Actinomycetes</taxon>
        <taxon>Micrococcales</taxon>
        <taxon>Brevibacteriaceae</taxon>
        <taxon>Brevibacterium</taxon>
    </lineage>
</organism>
<evidence type="ECO:0000313" key="9">
    <source>
        <dbReference type="EMBL" id="PMD01483.1"/>
    </source>
</evidence>
<evidence type="ECO:0000256" key="6">
    <source>
        <dbReference type="ARBA" id="ARBA00022842"/>
    </source>
</evidence>
<evidence type="ECO:0000256" key="1">
    <source>
        <dbReference type="ARBA" id="ARBA00001946"/>
    </source>
</evidence>
<sequence length="126" mass="14308">RCCLTTPDAQPPTALFSMTPQLLLTTSCWPRRSARQWTIPRGLICAHWQHSSATPTSMRQRPLWHSITGTEPTPIHRVRAGETLEQAVRREVHEESDIDCDTIRYLGSQPWPFPCSLMLGFAARAQ</sequence>
<evidence type="ECO:0000313" key="10">
    <source>
        <dbReference type="Proteomes" id="UP000235598"/>
    </source>
</evidence>
<dbReference type="InterPro" id="IPR000086">
    <property type="entry name" value="NUDIX_hydrolase_dom"/>
</dbReference>
<comment type="cofactor">
    <cofactor evidence="2">
        <name>Zn(2+)</name>
        <dbReference type="ChEBI" id="CHEBI:29105"/>
    </cofactor>
</comment>
<gene>
    <name evidence="9" type="ORF">CJ199_14840</name>
</gene>
<protein>
    <recommendedName>
        <fullName evidence="8">Nudix hydrolase domain-containing protein</fullName>
    </recommendedName>
</protein>
<dbReference type="PANTHER" id="PTHR42904">
    <property type="entry name" value="NUDIX HYDROLASE, NUDC SUBFAMILY"/>
    <property type="match status" value="1"/>
</dbReference>
<dbReference type="OrthoDB" id="9791656at2"/>
<dbReference type="PROSITE" id="PS51462">
    <property type="entry name" value="NUDIX"/>
    <property type="match status" value="1"/>
</dbReference>
<dbReference type="AlphaFoldDB" id="A0A2N6VIX3"/>
<reference evidence="9 10" key="1">
    <citation type="submission" date="2017-09" db="EMBL/GenBank/DDBJ databases">
        <title>Bacterial strain isolated from the female urinary microbiota.</title>
        <authorList>
            <person name="Thomas-White K."/>
            <person name="Kumar N."/>
            <person name="Forster S."/>
            <person name="Putonti C."/>
            <person name="Lawley T."/>
            <person name="Wolfe A.J."/>
        </authorList>
    </citation>
    <scope>NUCLEOTIDE SEQUENCE [LARGE SCALE GENOMIC DNA]</scope>
    <source>
        <strain evidence="9 10">UMB1301</strain>
    </source>
</reference>
<feature type="domain" description="Nudix hydrolase" evidence="8">
    <location>
        <begin position="1"/>
        <end position="126"/>
    </location>
</feature>
<evidence type="ECO:0000256" key="4">
    <source>
        <dbReference type="ARBA" id="ARBA00022723"/>
    </source>
</evidence>
<proteinExistence type="inferred from homology"/>
<dbReference type="EMBL" id="PNHK01000519">
    <property type="protein sequence ID" value="PMD01483.1"/>
    <property type="molecule type" value="Genomic_DNA"/>
</dbReference>
<dbReference type="GO" id="GO:0006742">
    <property type="term" value="P:NADP+ catabolic process"/>
    <property type="evidence" value="ECO:0007669"/>
    <property type="project" value="TreeGrafter"/>
</dbReference>
<evidence type="ECO:0000256" key="5">
    <source>
        <dbReference type="ARBA" id="ARBA00022801"/>
    </source>
</evidence>
<keyword evidence="6" id="KW-0460">Magnesium</keyword>
<dbReference type="Gene3D" id="3.90.79.10">
    <property type="entry name" value="Nucleoside Triphosphate Pyrophosphohydrolase"/>
    <property type="match status" value="1"/>
</dbReference>
<evidence type="ECO:0000256" key="7">
    <source>
        <dbReference type="ARBA" id="ARBA00023679"/>
    </source>
</evidence>